<organism evidence="4 5">
    <name type="scientific">Sphagnum troendelagicum</name>
    <dbReference type="NCBI Taxonomy" id="128251"/>
    <lineage>
        <taxon>Eukaryota</taxon>
        <taxon>Viridiplantae</taxon>
        <taxon>Streptophyta</taxon>
        <taxon>Embryophyta</taxon>
        <taxon>Bryophyta</taxon>
        <taxon>Sphagnophytina</taxon>
        <taxon>Sphagnopsida</taxon>
        <taxon>Sphagnales</taxon>
        <taxon>Sphagnaceae</taxon>
        <taxon>Sphagnum</taxon>
    </lineage>
</organism>
<dbReference type="PANTHER" id="PTHR12857:SF0">
    <property type="entry name" value="CXXC MOTIF CONTAINING ZINC BINDING PROTEIN"/>
    <property type="match status" value="1"/>
</dbReference>
<keyword evidence="5" id="KW-1185">Reference proteome</keyword>
<name>A0ABP0U9P0_9BRYO</name>
<reference evidence="4" key="1">
    <citation type="submission" date="2024-02" db="EMBL/GenBank/DDBJ databases">
        <authorList>
            <consortium name="ELIXIR-Norway"/>
            <consortium name="Elixir Norway"/>
        </authorList>
    </citation>
    <scope>NUCLEOTIDE SEQUENCE</scope>
</reference>
<dbReference type="PANTHER" id="PTHR12857">
    <property type="entry name" value="CXXC MOTIF CONTAINING ZINC BINDING PROTEIN"/>
    <property type="match status" value="1"/>
</dbReference>
<gene>
    <name evidence="4" type="ORF">CSSPTR1EN2_LOCUS13147</name>
</gene>
<dbReference type="InterPro" id="IPR008584">
    <property type="entry name" value="CXXC_Zn-binding_euk"/>
</dbReference>
<keyword evidence="3" id="KW-0862">Zinc</keyword>
<sequence>MVLLLLQIKAELENVTNLEAKGGSDGSEFTFFFKIKCGGCSSVTEKYSSVTASELYDIPKSRGSANLVQKCKFCDKVGTIAIVEGRSKPYTTEDSEARKFTPIGCFDCRGIEPVDFSLREGWTAEATSGAKFVDIDLSEGEWSEYDEKASVSVGILNVEHKFVVTR</sequence>
<protein>
    <submittedName>
        <fullName evidence="4">Uncharacterized protein</fullName>
    </submittedName>
</protein>
<evidence type="ECO:0000256" key="2">
    <source>
        <dbReference type="ARBA" id="ARBA00022723"/>
    </source>
</evidence>
<dbReference type="Pfam" id="PF05907">
    <property type="entry name" value="CXXC_Zn-b_euk"/>
    <property type="match status" value="1"/>
</dbReference>
<dbReference type="SUPFAM" id="SSF141678">
    <property type="entry name" value="MAL13P1.257-like"/>
    <property type="match status" value="1"/>
</dbReference>
<evidence type="ECO:0000256" key="1">
    <source>
        <dbReference type="ARBA" id="ARBA00007818"/>
    </source>
</evidence>
<keyword evidence="2" id="KW-0479">Metal-binding</keyword>
<dbReference type="EMBL" id="OZ019894">
    <property type="protein sequence ID" value="CAK9215998.1"/>
    <property type="molecule type" value="Genomic_DNA"/>
</dbReference>
<dbReference type="Proteomes" id="UP001497512">
    <property type="component" value="Chromosome 2"/>
</dbReference>
<evidence type="ECO:0000313" key="4">
    <source>
        <dbReference type="EMBL" id="CAK9215998.1"/>
    </source>
</evidence>
<comment type="similarity">
    <text evidence="1">Belongs to the UPF0587 family.</text>
</comment>
<evidence type="ECO:0000256" key="3">
    <source>
        <dbReference type="ARBA" id="ARBA00022833"/>
    </source>
</evidence>
<proteinExistence type="inferred from homology"/>
<evidence type="ECO:0000313" key="5">
    <source>
        <dbReference type="Proteomes" id="UP001497512"/>
    </source>
</evidence>
<accession>A0ABP0U9P0</accession>